<evidence type="ECO:0000313" key="3">
    <source>
        <dbReference type="Proteomes" id="UP001642482"/>
    </source>
</evidence>
<dbReference type="Gene3D" id="3.40.50.1820">
    <property type="entry name" value="alpha/beta hydrolase"/>
    <property type="match status" value="1"/>
</dbReference>
<proteinExistence type="predicted"/>
<comment type="caution">
    <text evidence="2">The sequence shown here is derived from an EMBL/GenBank/DDBJ whole genome shotgun (WGS) entry which is preliminary data.</text>
</comment>
<dbReference type="Pfam" id="PF06500">
    <property type="entry name" value="FrsA-like"/>
    <property type="match status" value="1"/>
</dbReference>
<dbReference type="InterPro" id="IPR010520">
    <property type="entry name" value="FrsA-like"/>
</dbReference>
<organism evidence="2 3">
    <name type="scientific">Sporothrix eucalyptigena</name>
    <dbReference type="NCBI Taxonomy" id="1812306"/>
    <lineage>
        <taxon>Eukaryota</taxon>
        <taxon>Fungi</taxon>
        <taxon>Dikarya</taxon>
        <taxon>Ascomycota</taxon>
        <taxon>Pezizomycotina</taxon>
        <taxon>Sordariomycetes</taxon>
        <taxon>Sordariomycetidae</taxon>
        <taxon>Ophiostomatales</taxon>
        <taxon>Ophiostomataceae</taxon>
        <taxon>Sporothrix</taxon>
    </lineage>
</organism>
<dbReference type="SUPFAM" id="SSF53474">
    <property type="entry name" value="alpha/beta-Hydrolases"/>
    <property type="match status" value="1"/>
</dbReference>
<dbReference type="PANTHER" id="PTHR22946:SF12">
    <property type="entry name" value="CONIDIAL PIGMENT BIOSYNTHESIS PROTEIN AYG1 (AFU_ORTHOLOGUE AFUA_2G17550)"/>
    <property type="match status" value="1"/>
</dbReference>
<accession>A0ABP0CMV9</accession>
<dbReference type="PANTHER" id="PTHR22946">
    <property type="entry name" value="DIENELACTONE HYDROLASE DOMAIN-CONTAINING PROTEIN-RELATED"/>
    <property type="match status" value="1"/>
</dbReference>
<gene>
    <name evidence="2" type="ORF">SEUCBS140593_008291</name>
</gene>
<reference evidence="2 3" key="1">
    <citation type="submission" date="2024-01" db="EMBL/GenBank/DDBJ databases">
        <authorList>
            <person name="Allen C."/>
            <person name="Tagirdzhanova G."/>
        </authorList>
    </citation>
    <scope>NUCLEOTIDE SEQUENCE [LARGE SCALE GENOMIC DNA]</scope>
</reference>
<name>A0ABP0CMV9_9PEZI</name>
<evidence type="ECO:0000256" key="1">
    <source>
        <dbReference type="ARBA" id="ARBA00022801"/>
    </source>
</evidence>
<dbReference type="Proteomes" id="UP001642482">
    <property type="component" value="Unassembled WGS sequence"/>
</dbReference>
<dbReference type="InterPro" id="IPR050261">
    <property type="entry name" value="FrsA_esterase"/>
</dbReference>
<keyword evidence="1" id="KW-0378">Hydrolase</keyword>
<evidence type="ECO:0008006" key="4">
    <source>
        <dbReference type="Google" id="ProtNLM"/>
    </source>
</evidence>
<dbReference type="InterPro" id="IPR029058">
    <property type="entry name" value="AB_hydrolase_fold"/>
</dbReference>
<evidence type="ECO:0000313" key="2">
    <source>
        <dbReference type="EMBL" id="CAK7232529.1"/>
    </source>
</evidence>
<keyword evidence="3" id="KW-1185">Reference proteome</keyword>
<sequence>MASSKPQTTPSADATKFTAMLPLSNDHSFSYELLRTVSLSRSQGSDTAEVLQAAGRIVPGDIESFSAAFEALADHVYAQAQAIDKTMYPITAREAYFRAATYYRAADFYLHGNAADPRIMTFWAKQTDAFDKAIALLPIPGQRITLKSADSAFKIPCIYYRTKVADAAHPRPTVILGNGYDGAQEEMLHVSGFDALARGYNVITYEGPGQPTVRRGQNLGFITEWETVVTPVVDYLETLPETDSSKISLFGYSMGAWLAVRAAAFEHRLAAVFAVDGLYSIFDPYYNAIDPSVRALWDAGDYTGFDAAVDSFLKSGHAPTSALWGLQHGVWSFVTSTVSEFLRKTKPMTLDGISDKVQCPVWIGAPSEDMFFPNQPEKLRDALRPGLATYHPLTAADGAQNHCHVGAMGYVNGLLLGWFDKVIKSRP</sequence>
<dbReference type="EMBL" id="CAWUHD010000112">
    <property type="protein sequence ID" value="CAK7232529.1"/>
    <property type="molecule type" value="Genomic_DNA"/>
</dbReference>
<dbReference type="Gene3D" id="1.20.1440.110">
    <property type="entry name" value="acylaminoacyl peptidase"/>
    <property type="match status" value="1"/>
</dbReference>
<protein>
    <recommendedName>
        <fullName evidence="4">2,6-dihydropseudooxynicotine hydrolase</fullName>
    </recommendedName>
</protein>